<dbReference type="eggNOG" id="COG0300">
    <property type="taxonomic scope" value="Bacteria"/>
</dbReference>
<dbReference type="InterPro" id="IPR002347">
    <property type="entry name" value="SDR_fam"/>
</dbReference>
<dbReference type="KEGG" id="eec:EcWSU1_02074"/>
<dbReference type="PANTHER" id="PTHR44196">
    <property type="entry name" value="DEHYDROGENASE/REDUCTASE SDR FAMILY MEMBER 7B"/>
    <property type="match status" value="1"/>
</dbReference>
<dbReference type="SUPFAM" id="SSF51735">
    <property type="entry name" value="NAD(P)-binding Rossmann-fold domains"/>
    <property type="match status" value="1"/>
</dbReference>
<dbReference type="PRINTS" id="PR00080">
    <property type="entry name" value="SDRFAMILY"/>
</dbReference>
<sequence>MTVYLSTRFILCRTDRENGIYVMNSFDYTGKTALVTGASSGIGREFARQLAARGVGLILVARSEATLQALAAELQKTHSVSLTVIVQDLTLPEAITHIVERLEALRLYPDILINSAGFATYGRFEKLSLARQREEINVNCVAPVALAHALLPAMLRKGSGVMINVASTAAMQPDPYMAIYGATKAFLLSFSNALWGEYRAHGIRVLALCPGATDTAFFEVVNAEEASVGKRMPAQNVVAQALRAVDTQRNTLIPGCGNWLLGQLHRFVTRRRLAIIAEKVLRPKPAGQGTRSDA</sequence>
<reference evidence="5 6" key="1">
    <citation type="journal article" date="2011" name="Stand. Genomic Sci.">
        <title>Complete genome of the onion pathogen Enterobacter cloacae EcWSU1.</title>
        <authorList>
            <person name="Humann J.L."/>
            <person name="Wildung M."/>
            <person name="Cheng C.H."/>
            <person name="Lee T."/>
            <person name="Stewart J.E."/>
            <person name="Drew J.C."/>
            <person name="Triplett E.W."/>
            <person name="Main D."/>
            <person name="Schroeder B.K."/>
        </authorList>
    </citation>
    <scope>NUCLEOTIDE SEQUENCE [LARGE SCALE GENOMIC DNA]</scope>
    <source>
        <strain evidence="5 6">EcWSU1</strain>
    </source>
</reference>
<evidence type="ECO:0000259" key="4">
    <source>
        <dbReference type="SMART" id="SM00822"/>
    </source>
</evidence>
<dbReference type="SMART" id="SM00822">
    <property type="entry name" value="PKS_KR"/>
    <property type="match status" value="1"/>
</dbReference>
<dbReference type="Gene3D" id="3.40.50.720">
    <property type="entry name" value="NAD(P)-binding Rossmann-like Domain"/>
    <property type="match status" value="1"/>
</dbReference>
<proteinExistence type="inferred from homology"/>
<keyword evidence="2" id="KW-0560">Oxidoreductase</keyword>
<dbReference type="PIRSF" id="PIRSF000126">
    <property type="entry name" value="11-beta-HSD1"/>
    <property type="match status" value="1"/>
</dbReference>
<dbReference type="AlphaFoldDB" id="G8LNP5"/>
<gene>
    <name evidence="5" type="primary">ucpA</name>
    <name evidence="5" type="ORF">EcWSU1_02074</name>
</gene>
<dbReference type="GO" id="GO:0016020">
    <property type="term" value="C:membrane"/>
    <property type="evidence" value="ECO:0007669"/>
    <property type="project" value="TreeGrafter"/>
</dbReference>
<dbReference type="HOGENOM" id="CLU_010194_2_1_6"/>
<evidence type="ECO:0000256" key="3">
    <source>
        <dbReference type="RuleBase" id="RU000363"/>
    </source>
</evidence>
<dbReference type="Pfam" id="PF00106">
    <property type="entry name" value="adh_short"/>
    <property type="match status" value="1"/>
</dbReference>
<dbReference type="PANTHER" id="PTHR44196:SF2">
    <property type="entry name" value="SHORT-CHAIN DEHYDROGENASE-RELATED"/>
    <property type="match status" value="1"/>
</dbReference>
<name>G8LNP5_9ENTR</name>
<dbReference type="EMBL" id="CP002886">
    <property type="protein sequence ID" value="AEW73511.1"/>
    <property type="molecule type" value="Genomic_DNA"/>
</dbReference>
<dbReference type="PRINTS" id="PR00081">
    <property type="entry name" value="GDHRDH"/>
</dbReference>
<protein>
    <submittedName>
        <fullName evidence="5">UcpA</fullName>
    </submittedName>
</protein>
<evidence type="ECO:0000256" key="1">
    <source>
        <dbReference type="ARBA" id="ARBA00006484"/>
    </source>
</evidence>
<dbReference type="Proteomes" id="UP000007838">
    <property type="component" value="Chromosome"/>
</dbReference>
<evidence type="ECO:0000313" key="6">
    <source>
        <dbReference type="Proteomes" id="UP000007838"/>
    </source>
</evidence>
<comment type="similarity">
    <text evidence="1 3">Belongs to the short-chain dehydrogenases/reductases (SDR) family.</text>
</comment>
<dbReference type="InterPro" id="IPR057326">
    <property type="entry name" value="KR_dom"/>
</dbReference>
<organism evidence="5 6">
    <name type="scientific">Enterobacter ludwigii</name>
    <dbReference type="NCBI Taxonomy" id="299767"/>
    <lineage>
        <taxon>Bacteria</taxon>
        <taxon>Pseudomonadati</taxon>
        <taxon>Pseudomonadota</taxon>
        <taxon>Gammaproteobacteria</taxon>
        <taxon>Enterobacterales</taxon>
        <taxon>Enterobacteriaceae</taxon>
        <taxon>Enterobacter</taxon>
        <taxon>Enterobacter cloacae complex</taxon>
    </lineage>
</organism>
<evidence type="ECO:0000313" key="5">
    <source>
        <dbReference type="EMBL" id="AEW73511.1"/>
    </source>
</evidence>
<accession>G8LNP5</accession>
<dbReference type="GO" id="GO:0016491">
    <property type="term" value="F:oxidoreductase activity"/>
    <property type="evidence" value="ECO:0007669"/>
    <property type="project" value="UniProtKB-KW"/>
</dbReference>
<dbReference type="InterPro" id="IPR036291">
    <property type="entry name" value="NAD(P)-bd_dom_sf"/>
</dbReference>
<evidence type="ECO:0000256" key="2">
    <source>
        <dbReference type="ARBA" id="ARBA00023002"/>
    </source>
</evidence>
<feature type="domain" description="Ketoreductase" evidence="4">
    <location>
        <begin position="31"/>
        <end position="209"/>
    </location>
</feature>